<feature type="transmembrane region" description="Helical" evidence="8">
    <location>
        <begin position="30"/>
        <end position="52"/>
    </location>
</feature>
<evidence type="ECO:0000256" key="5">
    <source>
        <dbReference type="ARBA" id="ARBA00022692"/>
    </source>
</evidence>
<dbReference type="Pfam" id="PF02293">
    <property type="entry name" value="AmiS_UreI"/>
    <property type="match status" value="1"/>
</dbReference>
<evidence type="ECO:0000313" key="10">
    <source>
        <dbReference type="Proteomes" id="UP000269157"/>
    </source>
</evidence>
<dbReference type="Gene3D" id="1.25.40.600">
    <property type="match status" value="1"/>
</dbReference>
<feature type="transmembrane region" description="Helical" evidence="8">
    <location>
        <begin position="144"/>
        <end position="166"/>
    </location>
</feature>
<evidence type="ECO:0000256" key="8">
    <source>
        <dbReference type="SAM" id="Phobius"/>
    </source>
</evidence>
<dbReference type="InterPro" id="IPR003211">
    <property type="entry name" value="AmiSUreI_transpt"/>
</dbReference>
<dbReference type="Proteomes" id="UP000269157">
    <property type="component" value="Unassembled WGS sequence"/>
</dbReference>
<evidence type="ECO:0000256" key="3">
    <source>
        <dbReference type="ARBA" id="ARBA00022448"/>
    </source>
</evidence>
<keyword evidence="5 8" id="KW-0812">Transmembrane</keyword>
<organism evidence="9 10">
    <name type="scientific">Litoreibacter meonggei</name>
    <dbReference type="NCBI Taxonomy" id="1049199"/>
    <lineage>
        <taxon>Bacteria</taxon>
        <taxon>Pseudomonadati</taxon>
        <taxon>Pseudomonadota</taxon>
        <taxon>Alphaproteobacteria</taxon>
        <taxon>Rhodobacterales</taxon>
        <taxon>Roseobacteraceae</taxon>
        <taxon>Litoreibacter</taxon>
    </lineage>
</organism>
<dbReference type="RefSeq" id="WP_121028417.1">
    <property type="nucleotide sequence ID" value="NZ_RCCE01000012.1"/>
</dbReference>
<evidence type="ECO:0000256" key="4">
    <source>
        <dbReference type="ARBA" id="ARBA00022475"/>
    </source>
</evidence>
<feature type="transmembrane region" description="Helical" evidence="8">
    <location>
        <begin position="113"/>
        <end position="137"/>
    </location>
</feature>
<dbReference type="OrthoDB" id="6636366at2"/>
<dbReference type="InterPro" id="IPR038523">
    <property type="entry name" value="AmiSUreI_transpt_sf"/>
</dbReference>
<dbReference type="CDD" id="cd13747">
    <property type="entry name" value="UreI_AmiS_like_1"/>
    <property type="match status" value="1"/>
</dbReference>
<sequence>MLLGLSLLYVGAVLILNGLWLSGRVEDREIILINLSVATISFLVAIHSAVFADTIADVRAAAMTLLFAITYLWVAYNRLQDCDGRGLGWFSLFVSVTVVPVALLSFTEADSLMSVWLAFSWTAWAALWFVYFVLLTVQKPIQKLAAYFTLFCGVFTAWLPGMLLLFEVAN</sequence>
<accession>A0A497VA56</accession>
<name>A0A497VA56_9RHOB</name>
<reference evidence="9 10" key="1">
    <citation type="submission" date="2018-10" db="EMBL/GenBank/DDBJ databases">
        <title>Genomic Encyclopedia of Archaeal and Bacterial Type Strains, Phase II (KMG-II): from individual species to whole genera.</title>
        <authorList>
            <person name="Goeker M."/>
        </authorList>
    </citation>
    <scope>NUCLEOTIDE SEQUENCE [LARGE SCALE GENOMIC DNA]</scope>
    <source>
        <strain evidence="9 10">DSM 29466</strain>
    </source>
</reference>
<evidence type="ECO:0000256" key="2">
    <source>
        <dbReference type="ARBA" id="ARBA00010068"/>
    </source>
</evidence>
<comment type="caution">
    <text evidence="9">The sequence shown here is derived from an EMBL/GenBank/DDBJ whole genome shotgun (WGS) entry which is preliminary data.</text>
</comment>
<evidence type="ECO:0000256" key="1">
    <source>
        <dbReference type="ARBA" id="ARBA00004651"/>
    </source>
</evidence>
<keyword evidence="3" id="KW-0813">Transport</keyword>
<gene>
    <name evidence="9" type="ORF">BCF46_3957</name>
</gene>
<dbReference type="EMBL" id="RCCE01000012">
    <property type="protein sequence ID" value="RLJ36116.1"/>
    <property type="molecule type" value="Genomic_DNA"/>
</dbReference>
<feature type="transmembrane region" description="Helical" evidence="8">
    <location>
        <begin position="6"/>
        <end position="23"/>
    </location>
</feature>
<proteinExistence type="inferred from homology"/>
<dbReference type="AlphaFoldDB" id="A0A497VA56"/>
<keyword evidence="10" id="KW-1185">Reference proteome</keyword>
<evidence type="ECO:0000256" key="7">
    <source>
        <dbReference type="ARBA" id="ARBA00023136"/>
    </source>
</evidence>
<keyword evidence="4" id="KW-1003">Cell membrane</keyword>
<protein>
    <submittedName>
        <fullName evidence="9">AmiS/UreI family transporter</fullName>
    </submittedName>
</protein>
<comment type="similarity">
    <text evidence="2">Belongs to the AmiS/UreI family.</text>
</comment>
<keyword evidence="6 8" id="KW-1133">Transmembrane helix</keyword>
<dbReference type="GO" id="GO:0005886">
    <property type="term" value="C:plasma membrane"/>
    <property type="evidence" value="ECO:0007669"/>
    <property type="project" value="UniProtKB-SubCell"/>
</dbReference>
<feature type="transmembrane region" description="Helical" evidence="8">
    <location>
        <begin position="58"/>
        <end position="75"/>
    </location>
</feature>
<evidence type="ECO:0000256" key="6">
    <source>
        <dbReference type="ARBA" id="ARBA00022989"/>
    </source>
</evidence>
<comment type="subcellular location">
    <subcellularLocation>
        <location evidence="1">Cell membrane</location>
        <topology evidence="1">Multi-pass membrane protein</topology>
    </subcellularLocation>
</comment>
<feature type="transmembrane region" description="Helical" evidence="8">
    <location>
        <begin position="87"/>
        <end position="107"/>
    </location>
</feature>
<evidence type="ECO:0000313" key="9">
    <source>
        <dbReference type="EMBL" id="RLJ36116.1"/>
    </source>
</evidence>
<keyword evidence="7 8" id="KW-0472">Membrane</keyword>